<dbReference type="EMBL" id="GBXM01007226">
    <property type="protein sequence ID" value="JAI01352.1"/>
    <property type="molecule type" value="Transcribed_RNA"/>
</dbReference>
<reference evidence="1" key="1">
    <citation type="submission" date="2014-11" db="EMBL/GenBank/DDBJ databases">
        <authorList>
            <person name="Amaro Gonzalez C."/>
        </authorList>
    </citation>
    <scope>NUCLEOTIDE SEQUENCE</scope>
</reference>
<sequence length="47" mass="5322">MMKGHHFVCPQTSRSYQIKSCITCSKKGVIYLLKCPCPKVYIGETTL</sequence>
<protein>
    <submittedName>
        <fullName evidence="1">Uncharacterized protein</fullName>
    </submittedName>
</protein>
<organism evidence="1">
    <name type="scientific">Anguilla anguilla</name>
    <name type="common">European freshwater eel</name>
    <name type="synonym">Muraena anguilla</name>
    <dbReference type="NCBI Taxonomy" id="7936"/>
    <lineage>
        <taxon>Eukaryota</taxon>
        <taxon>Metazoa</taxon>
        <taxon>Chordata</taxon>
        <taxon>Craniata</taxon>
        <taxon>Vertebrata</taxon>
        <taxon>Euteleostomi</taxon>
        <taxon>Actinopterygii</taxon>
        <taxon>Neopterygii</taxon>
        <taxon>Teleostei</taxon>
        <taxon>Anguilliformes</taxon>
        <taxon>Anguillidae</taxon>
        <taxon>Anguilla</taxon>
    </lineage>
</organism>
<proteinExistence type="predicted"/>
<accession>A0A0E9XG07</accession>
<name>A0A0E9XG07_ANGAN</name>
<evidence type="ECO:0000313" key="1">
    <source>
        <dbReference type="EMBL" id="JAI01352.1"/>
    </source>
</evidence>
<dbReference type="AlphaFoldDB" id="A0A0E9XG07"/>
<reference evidence="1" key="2">
    <citation type="journal article" date="2015" name="Fish Shellfish Immunol.">
        <title>Early steps in the European eel (Anguilla anguilla)-Vibrio vulnificus interaction in the gills: Role of the RtxA13 toxin.</title>
        <authorList>
            <person name="Callol A."/>
            <person name="Pajuelo D."/>
            <person name="Ebbesson L."/>
            <person name="Teles M."/>
            <person name="MacKenzie S."/>
            <person name="Amaro C."/>
        </authorList>
    </citation>
    <scope>NUCLEOTIDE SEQUENCE</scope>
</reference>